<dbReference type="Gene3D" id="3.40.50.300">
    <property type="entry name" value="P-loop containing nucleotide triphosphate hydrolases"/>
    <property type="match status" value="2"/>
</dbReference>
<dbReference type="GO" id="GO:0005524">
    <property type="term" value="F:ATP binding"/>
    <property type="evidence" value="ECO:0007669"/>
    <property type="project" value="UniProtKB-KW"/>
</dbReference>
<dbReference type="GO" id="GO:0005694">
    <property type="term" value="C:chromosome"/>
    <property type="evidence" value="ECO:0007669"/>
    <property type="project" value="TreeGrafter"/>
</dbReference>
<dbReference type="InterPro" id="IPR014001">
    <property type="entry name" value="Helicase_ATP-bd"/>
</dbReference>
<feature type="region of interest" description="Disordered" evidence="8">
    <location>
        <begin position="746"/>
        <end position="802"/>
    </location>
</feature>
<dbReference type="GO" id="GO:0009378">
    <property type="term" value="F:four-way junction helicase activity"/>
    <property type="evidence" value="ECO:0007669"/>
    <property type="project" value="TreeGrafter"/>
</dbReference>
<dbReference type="EC" id="5.6.2.4" evidence="7"/>
<name>A0A162IHN3_9EURO</name>
<dbReference type="PROSITE" id="PS51194">
    <property type="entry name" value="HELICASE_CTER"/>
    <property type="match status" value="1"/>
</dbReference>
<proteinExistence type="inferred from homology"/>
<evidence type="ECO:0000256" key="4">
    <source>
        <dbReference type="ARBA" id="ARBA00023125"/>
    </source>
</evidence>
<comment type="caution">
    <text evidence="11">The sequence shown here is derived from an EMBL/GenBank/DDBJ whole genome shotgun (WGS) entry which is preliminary data.</text>
</comment>
<dbReference type="Proteomes" id="UP000242877">
    <property type="component" value="Unassembled WGS sequence"/>
</dbReference>
<feature type="compositionally biased region" description="Basic residues" evidence="8">
    <location>
        <begin position="793"/>
        <end position="802"/>
    </location>
</feature>
<evidence type="ECO:0000256" key="5">
    <source>
        <dbReference type="ARBA" id="ARBA00023235"/>
    </source>
</evidence>
<comment type="similarity">
    <text evidence="1">Belongs to the helicase family. RecQ subfamily.</text>
</comment>
<evidence type="ECO:0000256" key="2">
    <source>
        <dbReference type="ARBA" id="ARBA00022741"/>
    </source>
</evidence>
<keyword evidence="2" id="KW-0547">Nucleotide-binding</keyword>
<dbReference type="InterPro" id="IPR001650">
    <property type="entry name" value="Helicase_C-like"/>
</dbReference>
<dbReference type="GO" id="GO:0003677">
    <property type="term" value="F:DNA binding"/>
    <property type="evidence" value="ECO:0007669"/>
    <property type="project" value="UniProtKB-KW"/>
</dbReference>
<keyword evidence="3" id="KW-0067">ATP-binding</keyword>
<keyword evidence="11" id="KW-0347">Helicase</keyword>
<dbReference type="SUPFAM" id="SSF52540">
    <property type="entry name" value="P-loop containing nucleoside triphosphate hydrolases"/>
    <property type="match status" value="1"/>
</dbReference>
<dbReference type="InterPro" id="IPR027417">
    <property type="entry name" value="P-loop_NTPase"/>
</dbReference>
<evidence type="ECO:0000259" key="9">
    <source>
        <dbReference type="PROSITE" id="PS51192"/>
    </source>
</evidence>
<evidence type="ECO:0000256" key="3">
    <source>
        <dbReference type="ARBA" id="ARBA00022840"/>
    </source>
</evidence>
<dbReference type="PROSITE" id="PS51192">
    <property type="entry name" value="HELICASE_ATP_BIND_1"/>
    <property type="match status" value="1"/>
</dbReference>
<organism evidence="11 12">
    <name type="scientific">Ascosphaera apis ARSEF 7405</name>
    <dbReference type="NCBI Taxonomy" id="392613"/>
    <lineage>
        <taxon>Eukaryota</taxon>
        <taxon>Fungi</taxon>
        <taxon>Dikarya</taxon>
        <taxon>Ascomycota</taxon>
        <taxon>Pezizomycotina</taxon>
        <taxon>Eurotiomycetes</taxon>
        <taxon>Eurotiomycetidae</taxon>
        <taxon>Onygenales</taxon>
        <taxon>Ascosphaeraceae</taxon>
        <taxon>Ascosphaera</taxon>
    </lineage>
</organism>
<protein>
    <recommendedName>
        <fullName evidence="7">DNA 3'-5' helicase</fullName>
        <ecNumber evidence="7">5.6.2.4</ecNumber>
    </recommendedName>
</protein>
<gene>
    <name evidence="11" type="ORF">AAP_02375</name>
</gene>
<reference evidence="11 12" key="1">
    <citation type="journal article" date="2016" name="Genome Biol. Evol.">
        <title>Divergent and convergent evolution of fungal pathogenicity.</title>
        <authorList>
            <person name="Shang Y."/>
            <person name="Xiao G."/>
            <person name="Zheng P."/>
            <person name="Cen K."/>
            <person name="Zhan S."/>
            <person name="Wang C."/>
        </authorList>
    </citation>
    <scope>NUCLEOTIDE SEQUENCE [LARGE SCALE GENOMIC DNA]</scope>
    <source>
        <strain evidence="11 12">ARSEF 7405</strain>
    </source>
</reference>
<feature type="domain" description="Helicase ATP-binding" evidence="9">
    <location>
        <begin position="88"/>
        <end position="260"/>
    </location>
</feature>
<accession>A0A162IHN3</accession>
<dbReference type="PANTHER" id="PTHR13710:SF105">
    <property type="entry name" value="ATP-DEPENDENT DNA HELICASE Q1"/>
    <property type="match status" value="1"/>
</dbReference>
<dbReference type="PANTHER" id="PTHR13710">
    <property type="entry name" value="DNA HELICASE RECQ FAMILY MEMBER"/>
    <property type="match status" value="1"/>
</dbReference>
<evidence type="ECO:0000256" key="6">
    <source>
        <dbReference type="ARBA" id="ARBA00034617"/>
    </source>
</evidence>
<feature type="domain" description="Helicase C-terminal" evidence="10">
    <location>
        <begin position="299"/>
        <end position="480"/>
    </location>
</feature>
<evidence type="ECO:0000259" key="10">
    <source>
        <dbReference type="PROSITE" id="PS51194"/>
    </source>
</evidence>
<dbReference type="GO" id="GO:0043138">
    <property type="term" value="F:3'-5' DNA helicase activity"/>
    <property type="evidence" value="ECO:0007669"/>
    <property type="project" value="UniProtKB-EC"/>
</dbReference>
<evidence type="ECO:0000256" key="1">
    <source>
        <dbReference type="ARBA" id="ARBA00005446"/>
    </source>
</evidence>
<evidence type="ECO:0000313" key="12">
    <source>
        <dbReference type="Proteomes" id="UP000242877"/>
    </source>
</evidence>
<evidence type="ECO:0000313" key="11">
    <source>
        <dbReference type="EMBL" id="KZZ93583.1"/>
    </source>
</evidence>
<dbReference type="Pfam" id="PF00270">
    <property type="entry name" value="DEAD"/>
    <property type="match status" value="1"/>
</dbReference>
<comment type="catalytic activity">
    <reaction evidence="6">
        <text>Couples ATP hydrolysis with the unwinding of duplex DNA by translocating in the 3'-5' direction.</text>
        <dbReference type="EC" id="5.6.2.4"/>
    </reaction>
</comment>
<dbReference type="AlphaFoldDB" id="A0A162IHN3"/>
<dbReference type="SMART" id="SM00487">
    <property type="entry name" value="DEXDc"/>
    <property type="match status" value="1"/>
</dbReference>
<dbReference type="EMBL" id="AZGZ01000008">
    <property type="protein sequence ID" value="KZZ93583.1"/>
    <property type="molecule type" value="Genomic_DNA"/>
</dbReference>
<keyword evidence="11" id="KW-0378">Hydrolase</keyword>
<dbReference type="SMART" id="SM00490">
    <property type="entry name" value="HELICc"/>
    <property type="match status" value="1"/>
</dbReference>
<evidence type="ECO:0000256" key="8">
    <source>
        <dbReference type="SAM" id="MobiDB-lite"/>
    </source>
</evidence>
<dbReference type="VEuPathDB" id="FungiDB:AAP_02375"/>
<dbReference type="GO" id="GO:0005737">
    <property type="term" value="C:cytoplasm"/>
    <property type="evidence" value="ECO:0007669"/>
    <property type="project" value="TreeGrafter"/>
</dbReference>
<keyword evidence="4" id="KW-0238">DNA-binding</keyword>
<dbReference type="GO" id="GO:0000724">
    <property type="term" value="P:double-strand break repair via homologous recombination"/>
    <property type="evidence" value="ECO:0007669"/>
    <property type="project" value="TreeGrafter"/>
</dbReference>
<sequence length="818" mass="91333">MVGTSATARQAAGDRRYKRRRVTAYQLASQIGRADHLSLSQLQDIIRKWRESPPVDEVSADMTRITRAALKLLLDGRDPRQTQVDVMTTLLFKGQDVLLAAKTGFGKSVIFSSFGALTGTTTIVILPLLKLADEQMRKINLIPGSRACLVDGETKYKDRDLLRDIAACKYTHILMGPEQAASPEVRAAMRVPEFQRSVGMVAIDEIHLLVDWEFFRTDYVLLQELRRIVPHQTVWFGCTATLTAETEKEIKNKAGFRAEFEATRGLDVIKTSVNRPEISISIVKIKRNKLSDFSPILFILNDAVDKPLGERDQGIPKTIIFADSYRVVNAVADYMINSLARQSIAPGAVSIFTSRTSQYDKDLTYDEFCSNNSSIRIMVATTALGMGMDIPDVEVIIQWGLPTSKSIADLWQRFGRSARSPGKTGKAIAFLPHHVFDKPRDDGDPSGAEAVFEASSVADEMERSQRRKRNALRMPQNLMIMTPASSQAHTTPTQSQAVQDDDIMSQASDQTNLSIPSNITGVNEEPASNDAIDRALKGKKKELIKAEEKKKLAIWYHIVSAPCIRRAILALLQENIQLTTDAEYVCCNRCNASITPAVRFMMPPPPCQQIRKPTKNSRAGFALQKLQTWCESQASRLEMIEGEERSIVPAYLYMPSEVQYKIVRIFNKGNVTAKSDMGVANVEQLEKIINRNDWHLFDREAENLLAFLHSIREEVIQKHQSLITPSTQASQQSQASSASPLFALSDLSPLSLQTPTPKRGRGRPRAANSRIRHPLANANVPSNEDNHNEPARRGRPRGRPRTRTLVETHADILKKGLN</sequence>
<dbReference type="OrthoDB" id="4207589at2759"/>
<dbReference type="Pfam" id="PF00271">
    <property type="entry name" value="Helicase_C"/>
    <property type="match status" value="1"/>
</dbReference>
<keyword evidence="5" id="KW-0413">Isomerase</keyword>
<keyword evidence="12" id="KW-1185">Reference proteome</keyword>
<evidence type="ECO:0000256" key="7">
    <source>
        <dbReference type="ARBA" id="ARBA00034808"/>
    </source>
</evidence>
<feature type="compositionally biased region" description="Low complexity" evidence="8">
    <location>
        <begin position="746"/>
        <end position="757"/>
    </location>
</feature>
<dbReference type="InterPro" id="IPR011545">
    <property type="entry name" value="DEAD/DEAH_box_helicase_dom"/>
</dbReference>